<proteinExistence type="predicted"/>
<dbReference type="KEGG" id="blen:NCTC4824_00839"/>
<evidence type="ECO:0000256" key="1">
    <source>
        <dbReference type="ARBA" id="ARBA00001974"/>
    </source>
</evidence>
<dbReference type="SUPFAM" id="SSF51905">
    <property type="entry name" value="FAD/NAD(P)-binding domain"/>
    <property type="match status" value="1"/>
</dbReference>
<evidence type="ECO:0000256" key="2">
    <source>
        <dbReference type="ARBA" id="ARBA00022630"/>
    </source>
</evidence>
<gene>
    <name evidence="6" type="primary">soxA_1</name>
    <name evidence="6" type="ORF">NCTC4824_00839</name>
</gene>
<dbReference type="AlphaFoldDB" id="A0A2X4VMH1"/>
<dbReference type="STRING" id="1348624.GCA_001591545_03419"/>
<dbReference type="InterPro" id="IPR045170">
    <property type="entry name" value="MTOX"/>
</dbReference>
<evidence type="ECO:0000313" key="6">
    <source>
        <dbReference type="EMBL" id="SQI53356.1"/>
    </source>
</evidence>
<organism evidence="6 7">
    <name type="scientific">Lederbergia lenta</name>
    <name type="common">Bacillus lentus</name>
    <dbReference type="NCBI Taxonomy" id="1467"/>
    <lineage>
        <taxon>Bacteria</taxon>
        <taxon>Bacillati</taxon>
        <taxon>Bacillota</taxon>
        <taxon>Bacilli</taxon>
        <taxon>Bacillales</taxon>
        <taxon>Bacillaceae</taxon>
        <taxon>Lederbergia</taxon>
    </lineage>
</organism>
<keyword evidence="3" id="KW-0274">FAD</keyword>
<dbReference type="SUPFAM" id="SSF54373">
    <property type="entry name" value="FAD-linked reductases, C-terminal domain"/>
    <property type="match status" value="1"/>
</dbReference>
<dbReference type="PANTHER" id="PTHR10961:SF7">
    <property type="entry name" value="FAD DEPENDENT OXIDOREDUCTASE DOMAIN-CONTAINING PROTEIN"/>
    <property type="match status" value="1"/>
</dbReference>
<dbReference type="InterPro" id="IPR006076">
    <property type="entry name" value="FAD-dep_OxRdtase"/>
</dbReference>
<evidence type="ECO:0000256" key="4">
    <source>
        <dbReference type="ARBA" id="ARBA00023002"/>
    </source>
</evidence>
<keyword evidence="4 6" id="KW-0560">Oxidoreductase</keyword>
<dbReference type="EC" id="1.5.3.1" evidence="6"/>
<dbReference type="Gene3D" id="3.50.50.60">
    <property type="entry name" value="FAD/NAD(P)-binding domain"/>
    <property type="match status" value="1"/>
</dbReference>
<dbReference type="PANTHER" id="PTHR10961">
    <property type="entry name" value="PEROXISOMAL SARCOSINE OXIDASE"/>
    <property type="match status" value="1"/>
</dbReference>
<dbReference type="NCBIfam" id="NF008425">
    <property type="entry name" value="PRK11259.1"/>
    <property type="match status" value="1"/>
</dbReference>
<evidence type="ECO:0000256" key="3">
    <source>
        <dbReference type="ARBA" id="ARBA00022827"/>
    </source>
</evidence>
<evidence type="ECO:0000259" key="5">
    <source>
        <dbReference type="Pfam" id="PF01266"/>
    </source>
</evidence>
<accession>A0A2X4VMH1</accession>
<dbReference type="EMBL" id="LS483476">
    <property type="protein sequence ID" value="SQI53356.1"/>
    <property type="molecule type" value="Genomic_DNA"/>
</dbReference>
<dbReference type="GO" id="GO:0008115">
    <property type="term" value="F:sarcosine oxidase activity"/>
    <property type="evidence" value="ECO:0007669"/>
    <property type="project" value="UniProtKB-EC"/>
</dbReference>
<protein>
    <submittedName>
        <fullName evidence="6">Sarcosine oxidase, monomeric form</fullName>
        <ecNumber evidence="6">1.5.3.1</ecNumber>
    </submittedName>
</protein>
<dbReference type="GO" id="GO:0050660">
    <property type="term" value="F:flavin adenine dinucleotide binding"/>
    <property type="evidence" value="ECO:0007669"/>
    <property type="project" value="InterPro"/>
</dbReference>
<dbReference type="Pfam" id="PF01266">
    <property type="entry name" value="DAO"/>
    <property type="match status" value="1"/>
</dbReference>
<sequence>MDAEVAVIGLGTMGSMAMWQLARRGVSVLGFEQFGIGHDQSAAGGESRLFRTAYFEGAEYVPLLQEAFSQWRELEQESGFNLLTINGGLMIGDPESDFIKSVMNSIQMHQLDHEVLDEKAAKEHFPQHRLLPGEVMVLDKQAGFLRPELSVLAAVQSAEKLGATVQKHAQVQEIIPDEHGVNIKANDAYYRVKKVIITAGPWTGTLLPELQKQLTVQRLVMTWYPILTEKKFDIDQFPTFIRMSRDITFFGAPTLDGSMVKVALGTFYGQVDDASALDRSVDVQSLQKVNCAVSQLMSGLHPAPSRVSAYMDAYTPDNDAIVGIHPQFNNTVVLGGFSGHGFKMAPIFGQIAADLATTGKTDYPIDHLSLARFL</sequence>
<keyword evidence="2" id="KW-0285">Flavoprotein</keyword>
<feature type="domain" description="FAD dependent oxidoreductase" evidence="5">
    <location>
        <begin position="5"/>
        <end position="355"/>
    </location>
</feature>
<dbReference type="Gene3D" id="3.30.9.10">
    <property type="entry name" value="D-Amino Acid Oxidase, subunit A, domain 2"/>
    <property type="match status" value="1"/>
</dbReference>
<keyword evidence="7" id="KW-1185">Reference proteome</keyword>
<dbReference type="RefSeq" id="WP_066145009.1">
    <property type="nucleotide sequence ID" value="NZ_CBCSGM010000007.1"/>
</dbReference>
<name>A0A2X4VMH1_LEDLE</name>
<reference evidence="6 7" key="1">
    <citation type="submission" date="2018-06" db="EMBL/GenBank/DDBJ databases">
        <authorList>
            <consortium name="Pathogen Informatics"/>
            <person name="Doyle S."/>
        </authorList>
    </citation>
    <scope>NUCLEOTIDE SEQUENCE [LARGE SCALE GENOMIC DNA]</scope>
    <source>
        <strain evidence="6 7">NCTC4824</strain>
    </source>
</reference>
<evidence type="ECO:0000313" key="7">
    <source>
        <dbReference type="Proteomes" id="UP000249134"/>
    </source>
</evidence>
<dbReference type="Proteomes" id="UP000249134">
    <property type="component" value="Chromosome 1"/>
</dbReference>
<comment type="cofactor">
    <cofactor evidence="1">
        <name>FAD</name>
        <dbReference type="ChEBI" id="CHEBI:57692"/>
    </cofactor>
</comment>
<dbReference type="InterPro" id="IPR036188">
    <property type="entry name" value="FAD/NAD-bd_sf"/>
</dbReference>